<comment type="subcellular location">
    <subcellularLocation>
        <location evidence="1">Membrane</location>
        <topology evidence="1">Multi-pass membrane protein</topology>
    </subcellularLocation>
</comment>
<evidence type="ECO:0000256" key="2">
    <source>
        <dbReference type="ARBA" id="ARBA00022692"/>
    </source>
</evidence>
<dbReference type="EMBL" id="CAUYUJ010019445">
    <property type="protein sequence ID" value="CAK0891223.1"/>
    <property type="molecule type" value="Genomic_DNA"/>
</dbReference>
<evidence type="ECO:0000313" key="9">
    <source>
        <dbReference type="Proteomes" id="UP001189429"/>
    </source>
</evidence>
<feature type="transmembrane region" description="Helical" evidence="6">
    <location>
        <begin position="110"/>
        <end position="135"/>
    </location>
</feature>
<evidence type="ECO:0000313" key="8">
    <source>
        <dbReference type="EMBL" id="CAK0891223.1"/>
    </source>
</evidence>
<evidence type="ECO:0000259" key="7">
    <source>
        <dbReference type="PROSITE" id="PS50922"/>
    </source>
</evidence>
<dbReference type="PROSITE" id="PS50922">
    <property type="entry name" value="TLC"/>
    <property type="match status" value="1"/>
</dbReference>
<gene>
    <name evidence="8" type="ORF">PCOR1329_LOCUS71224</name>
</gene>
<dbReference type="PANTHER" id="PTHR13439">
    <property type="entry name" value="CT120 PROTEIN"/>
    <property type="match status" value="1"/>
</dbReference>
<dbReference type="PANTHER" id="PTHR13439:SF0">
    <property type="entry name" value="TOPOISOMERASE I DAMAGE AFFECTED PROTEIN 4"/>
    <property type="match status" value="1"/>
</dbReference>
<dbReference type="Pfam" id="PF03798">
    <property type="entry name" value="TRAM_LAG1_CLN8"/>
    <property type="match status" value="1"/>
</dbReference>
<keyword evidence="9" id="KW-1185">Reference proteome</keyword>
<dbReference type="InterPro" id="IPR050846">
    <property type="entry name" value="TLCD"/>
</dbReference>
<evidence type="ECO:0000256" key="3">
    <source>
        <dbReference type="ARBA" id="ARBA00022989"/>
    </source>
</evidence>
<protein>
    <recommendedName>
        <fullName evidence="7">TLC domain-containing protein</fullName>
    </recommendedName>
</protein>
<keyword evidence="3 6" id="KW-1133">Transmembrane helix</keyword>
<feature type="transmembrane region" description="Helical" evidence="6">
    <location>
        <begin position="6"/>
        <end position="27"/>
    </location>
</feature>
<dbReference type="InterPro" id="IPR006634">
    <property type="entry name" value="TLC-dom"/>
</dbReference>
<evidence type="ECO:0000256" key="1">
    <source>
        <dbReference type="ARBA" id="ARBA00004141"/>
    </source>
</evidence>
<feature type="domain" description="TLC" evidence="7">
    <location>
        <begin position="102"/>
        <end position="324"/>
    </location>
</feature>
<name>A0ABN9WWK5_9DINO</name>
<organism evidence="8 9">
    <name type="scientific">Prorocentrum cordatum</name>
    <dbReference type="NCBI Taxonomy" id="2364126"/>
    <lineage>
        <taxon>Eukaryota</taxon>
        <taxon>Sar</taxon>
        <taxon>Alveolata</taxon>
        <taxon>Dinophyceae</taxon>
        <taxon>Prorocentrales</taxon>
        <taxon>Prorocentraceae</taxon>
        <taxon>Prorocentrum</taxon>
    </lineage>
</organism>
<proteinExistence type="predicted"/>
<keyword evidence="2 5" id="KW-0812">Transmembrane</keyword>
<reference evidence="8" key="1">
    <citation type="submission" date="2023-10" db="EMBL/GenBank/DDBJ databases">
        <authorList>
            <person name="Chen Y."/>
            <person name="Shah S."/>
            <person name="Dougan E. K."/>
            <person name="Thang M."/>
            <person name="Chan C."/>
        </authorList>
    </citation>
    <scope>NUCLEOTIDE SEQUENCE [LARGE SCALE GENOMIC DNA]</scope>
</reference>
<dbReference type="Proteomes" id="UP001189429">
    <property type="component" value="Unassembled WGS sequence"/>
</dbReference>
<sequence length="342" mass="37506">MWRSLGAVATVNILALRITAVLSRAGLPASSAGKLYSTRGRDRFQQRAPLVSFDVLPFVVLLPLAREGLAWTALWILLFYILSATYPRWSRGVPASSKEHENSKYWAARNLLGAIHAVLVSVLSVPAMVELMFAADAEVVRFSYSVHLATCKAPEEIAQWNTVGEAIALAGLMFTTFTLADCVVSPMHGLIGWDMGVHHVAFIFAGAVIRGHCMLPFNASALISMEVSTPFLNYLVHNQHRGDAYKTRVDAAGVIFFVTFLVFRIGLNTYATVVLWIAHFGGVQMSAHMPAWQQWVMLLAVSAGAAMQLFWFPHVTRKVRSRLVVLGGRPAVGGDRLLETAV</sequence>
<feature type="transmembrane region" description="Helical" evidence="6">
    <location>
        <begin position="71"/>
        <end position="89"/>
    </location>
</feature>
<evidence type="ECO:0000256" key="5">
    <source>
        <dbReference type="PROSITE-ProRule" id="PRU00205"/>
    </source>
</evidence>
<feature type="transmembrane region" description="Helical" evidence="6">
    <location>
        <begin position="292"/>
        <end position="312"/>
    </location>
</feature>
<comment type="caution">
    <text evidence="8">The sequence shown here is derived from an EMBL/GenBank/DDBJ whole genome shotgun (WGS) entry which is preliminary data.</text>
</comment>
<accession>A0ABN9WWK5</accession>
<feature type="transmembrane region" description="Helical" evidence="6">
    <location>
        <begin position="191"/>
        <end position="209"/>
    </location>
</feature>
<keyword evidence="4 5" id="KW-0472">Membrane</keyword>
<feature type="transmembrane region" description="Helical" evidence="6">
    <location>
        <begin position="255"/>
        <end position="280"/>
    </location>
</feature>
<evidence type="ECO:0000256" key="6">
    <source>
        <dbReference type="SAM" id="Phobius"/>
    </source>
</evidence>
<evidence type="ECO:0000256" key="4">
    <source>
        <dbReference type="ARBA" id="ARBA00023136"/>
    </source>
</evidence>